<keyword evidence="1" id="KW-0472">Membrane</keyword>
<proteinExistence type="predicted"/>
<sequence>MHGCGIRFEWILRVLCGLHLLLVATNCFIIEPEVFEPLFVIYSIGIICFFTLLIFSFVSYRPWFFVLTLAFQVLYIFLAGYLASLALMGYFTIKLALLRLIFFVNTLVIICDVIAIFLVISMRSEYFSHRKSLARDVEKY</sequence>
<reference evidence="2" key="1">
    <citation type="submission" date="2022-11" db="EMBL/GenBank/DDBJ databases">
        <authorList>
            <person name="Kikuchi T."/>
        </authorList>
    </citation>
    <scope>NUCLEOTIDE SEQUENCE</scope>
    <source>
        <strain evidence="2">PS1010</strain>
    </source>
</reference>
<name>A0A9P1IIZ9_9PELO</name>
<evidence type="ECO:0000256" key="1">
    <source>
        <dbReference type="SAM" id="Phobius"/>
    </source>
</evidence>
<feature type="transmembrane region" description="Helical" evidence="1">
    <location>
        <begin position="37"/>
        <end position="58"/>
    </location>
</feature>
<keyword evidence="1" id="KW-0812">Transmembrane</keyword>
<feature type="transmembrane region" description="Helical" evidence="1">
    <location>
        <begin position="97"/>
        <end position="120"/>
    </location>
</feature>
<accession>A0A9P1IIZ9</accession>
<evidence type="ECO:0000313" key="2">
    <source>
        <dbReference type="EMBL" id="CAI5446324.1"/>
    </source>
</evidence>
<feature type="transmembrane region" description="Helical" evidence="1">
    <location>
        <begin position="65"/>
        <end position="91"/>
    </location>
</feature>
<keyword evidence="1" id="KW-1133">Transmembrane helix</keyword>
<keyword evidence="3" id="KW-1185">Reference proteome</keyword>
<protein>
    <submittedName>
        <fullName evidence="2">Uncharacterized protein</fullName>
    </submittedName>
</protein>
<dbReference type="Proteomes" id="UP001152747">
    <property type="component" value="Unassembled WGS sequence"/>
</dbReference>
<gene>
    <name evidence="2" type="ORF">CAMP_LOCUS8961</name>
</gene>
<dbReference type="OrthoDB" id="5844937at2759"/>
<feature type="transmembrane region" description="Helical" evidence="1">
    <location>
        <begin position="12"/>
        <end position="31"/>
    </location>
</feature>
<dbReference type="AlphaFoldDB" id="A0A9P1IIZ9"/>
<comment type="caution">
    <text evidence="2">The sequence shown here is derived from an EMBL/GenBank/DDBJ whole genome shotgun (WGS) entry which is preliminary data.</text>
</comment>
<evidence type="ECO:0000313" key="3">
    <source>
        <dbReference type="Proteomes" id="UP001152747"/>
    </source>
</evidence>
<dbReference type="EMBL" id="CANHGI010000003">
    <property type="protein sequence ID" value="CAI5446324.1"/>
    <property type="molecule type" value="Genomic_DNA"/>
</dbReference>
<organism evidence="2 3">
    <name type="scientific">Caenorhabditis angaria</name>
    <dbReference type="NCBI Taxonomy" id="860376"/>
    <lineage>
        <taxon>Eukaryota</taxon>
        <taxon>Metazoa</taxon>
        <taxon>Ecdysozoa</taxon>
        <taxon>Nematoda</taxon>
        <taxon>Chromadorea</taxon>
        <taxon>Rhabditida</taxon>
        <taxon>Rhabditina</taxon>
        <taxon>Rhabditomorpha</taxon>
        <taxon>Rhabditoidea</taxon>
        <taxon>Rhabditidae</taxon>
        <taxon>Peloderinae</taxon>
        <taxon>Caenorhabditis</taxon>
    </lineage>
</organism>